<dbReference type="Gene3D" id="3.40.1380.20">
    <property type="entry name" value="Pyruvate kinase, C-terminal domain"/>
    <property type="match status" value="1"/>
</dbReference>
<keyword evidence="5 13" id="KW-0808">Transferase</keyword>
<evidence type="ECO:0000256" key="13">
    <source>
        <dbReference type="RuleBase" id="RU000504"/>
    </source>
</evidence>
<dbReference type="Proteomes" id="UP001281761">
    <property type="component" value="Unassembled WGS sequence"/>
</dbReference>
<dbReference type="InterPro" id="IPR015806">
    <property type="entry name" value="Pyrv_Knase_insert_dom_sf"/>
</dbReference>
<evidence type="ECO:0000256" key="5">
    <source>
        <dbReference type="ARBA" id="ARBA00022679"/>
    </source>
</evidence>
<dbReference type="NCBIfam" id="NF004491">
    <property type="entry name" value="PRK05826.1"/>
    <property type="match status" value="1"/>
</dbReference>
<keyword evidence="10 13" id="KW-0460">Magnesium</keyword>
<dbReference type="GO" id="GO:0004743">
    <property type="term" value="F:pyruvate kinase activity"/>
    <property type="evidence" value="ECO:0007669"/>
    <property type="project" value="UniProtKB-EC"/>
</dbReference>
<evidence type="ECO:0000313" key="17">
    <source>
        <dbReference type="Proteomes" id="UP001281761"/>
    </source>
</evidence>
<evidence type="ECO:0000256" key="7">
    <source>
        <dbReference type="ARBA" id="ARBA00022741"/>
    </source>
</evidence>
<keyword evidence="6" id="KW-0479">Metal-binding</keyword>
<protein>
    <recommendedName>
        <fullName evidence="4 13">Pyruvate kinase</fullName>
        <ecNumber evidence="4 13">2.7.1.40</ecNumber>
    </recommendedName>
</protein>
<evidence type="ECO:0000256" key="2">
    <source>
        <dbReference type="ARBA" id="ARBA00004997"/>
    </source>
</evidence>
<evidence type="ECO:0000313" key="16">
    <source>
        <dbReference type="EMBL" id="KAK2964620.1"/>
    </source>
</evidence>
<dbReference type="GO" id="GO:0016301">
    <property type="term" value="F:kinase activity"/>
    <property type="evidence" value="ECO:0007669"/>
    <property type="project" value="UniProtKB-KW"/>
</dbReference>
<evidence type="ECO:0000256" key="10">
    <source>
        <dbReference type="ARBA" id="ARBA00022842"/>
    </source>
</evidence>
<dbReference type="Pfam" id="PF02887">
    <property type="entry name" value="PK_C"/>
    <property type="match status" value="1"/>
</dbReference>
<dbReference type="EC" id="2.7.1.40" evidence="4 13"/>
<dbReference type="InterPro" id="IPR036918">
    <property type="entry name" value="Pyrv_Knase_C_sf"/>
</dbReference>
<evidence type="ECO:0000259" key="14">
    <source>
        <dbReference type="Pfam" id="PF00224"/>
    </source>
</evidence>
<dbReference type="InterPro" id="IPR015795">
    <property type="entry name" value="Pyrv_Knase_C"/>
</dbReference>
<dbReference type="NCBIfam" id="TIGR01064">
    <property type="entry name" value="pyruv_kin"/>
    <property type="match status" value="1"/>
</dbReference>
<dbReference type="Pfam" id="PF00224">
    <property type="entry name" value="PK"/>
    <property type="match status" value="1"/>
</dbReference>
<keyword evidence="7" id="KW-0547">Nucleotide-binding</keyword>
<accession>A0ABQ9YLJ2</accession>
<comment type="catalytic activity">
    <reaction evidence="13">
        <text>pyruvate + ATP = phosphoenolpyruvate + ADP + H(+)</text>
        <dbReference type="Rhea" id="RHEA:18157"/>
        <dbReference type="ChEBI" id="CHEBI:15361"/>
        <dbReference type="ChEBI" id="CHEBI:15378"/>
        <dbReference type="ChEBI" id="CHEBI:30616"/>
        <dbReference type="ChEBI" id="CHEBI:58702"/>
        <dbReference type="ChEBI" id="CHEBI:456216"/>
        <dbReference type="EC" id="2.7.1.40"/>
    </reaction>
</comment>
<evidence type="ECO:0000256" key="11">
    <source>
        <dbReference type="ARBA" id="ARBA00023152"/>
    </source>
</evidence>
<keyword evidence="11 13" id="KW-0324">Glycolysis</keyword>
<evidence type="ECO:0000259" key="15">
    <source>
        <dbReference type="Pfam" id="PF02887"/>
    </source>
</evidence>
<dbReference type="Gene3D" id="3.20.20.60">
    <property type="entry name" value="Phosphoenolpyruvate-binding domains"/>
    <property type="match status" value="1"/>
</dbReference>
<dbReference type="PANTHER" id="PTHR11817">
    <property type="entry name" value="PYRUVATE KINASE"/>
    <property type="match status" value="1"/>
</dbReference>
<name>A0ABQ9YLJ2_9EUKA</name>
<comment type="similarity">
    <text evidence="3 13">Belongs to the pyruvate kinase family.</text>
</comment>
<gene>
    <name evidence="16" type="ORF">BLNAU_537</name>
</gene>
<dbReference type="InterPro" id="IPR040442">
    <property type="entry name" value="Pyrv_kinase-like_dom_sf"/>
</dbReference>
<comment type="caution">
    <text evidence="16">The sequence shown here is derived from an EMBL/GenBank/DDBJ whole genome shotgun (WGS) entry which is preliminary data.</text>
</comment>
<evidence type="ECO:0000256" key="4">
    <source>
        <dbReference type="ARBA" id="ARBA00012142"/>
    </source>
</evidence>
<reference evidence="16 17" key="1">
    <citation type="journal article" date="2022" name="bioRxiv">
        <title>Genomics of Preaxostyla Flagellates Illuminates Evolutionary Transitions and the Path Towards Mitochondrial Loss.</title>
        <authorList>
            <person name="Novak L.V.F."/>
            <person name="Treitli S.C."/>
            <person name="Pyrih J."/>
            <person name="Halakuc P."/>
            <person name="Pipaliya S.V."/>
            <person name="Vacek V."/>
            <person name="Brzon O."/>
            <person name="Soukal P."/>
            <person name="Eme L."/>
            <person name="Dacks J.B."/>
            <person name="Karnkowska A."/>
            <person name="Elias M."/>
            <person name="Hampl V."/>
        </authorList>
    </citation>
    <scope>NUCLEOTIDE SEQUENCE [LARGE SCALE GENOMIC DNA]</scope>
    <source>
        <strain evidence="16">NAU3</strain>
        <tissue evidence="16">Gut</tissue>
    </source>
</reference>
<evidence type="ECO:0000256" key="1">
    <source>
        <dbReference type="ARBA" id="ARBA00001958"/>
    </source>
</evidence>
<evidence type="ECO:0000256" key="6">
    <source>
        <dbReference type="ARBA" id="ARBA00022723"/>
    </source>
</evidence>
<organism evidence="16 17">
    <name type="scientific">Blattamonas nauphoetae</name>
    <dbReference type="NCBI Taxonomy" id="2049346"/>
    <lineage>
        <taxon>Eukaryota</taxon>
        <taxon>Metamonada</taxon>
        <taxon>Preaxostyla</taxon>
        <taxon>Oxymonadida</taxon>
        <taxon>Blattamonas</taxon>
    </lineage>
</organism>
<dbReference type="InterPro" id="IPR011037">
    <property type="entry name" value="Pyrv_Knase-like_insert_dom_sf"/>
</dbReference>
<proteinExistence type="inferred from homology"/>
<evidence type="ECO:0000256" key="9">
    <source>
        <dbReference type="ARBA" id="ARBA00022840"/>
    </source>
</evidence>
<evidence type="ECO:0000256" key="3">
    <source>
        <dbReference type="ARBA" id="ARBA00008663"/>
    </source>
</evidence>
<dbReference type="InterPro" id="IPR001697">
    <property type="entry name" value="Pyr_Knase"/>
</dbReference>
<dbReference type="Gene3D" id="2.40.33.10">
    <property type="entry name" value="PK beta-barrel domain-like"/>
    <property type="match status" value="1"/>
</dbReference>
<dbReference type="InterPro" id="IPR015793">
    <property type="entry name" value="Pyrv_Knase_brl"/>
</dbReference>
<evidence type="ECO:0000256" key="12">
    <source>
        <dbReference type="ARBA" id="ARBA00023317"/>
    </source>
</evidence>
<evidence type="ECO:0000256" key="8">
    <source>
        <dbReference type="ARBA" id="ARBA00022777"/>
    </source>
</evidence>
<sequence>MQRKSSATNLLAYKREILGANGTTLTPPANFTPLTKIVATLGPATQTYETISRIIEAGVNVIRMNFSHGTHEFHKEIYNTVRKVASDLGTEVAIICDLQGPKVRCNCFPDGGIELKRGEKVSVVHSAEDGKPGLITTKFQAMIEHCKVGEPVLFDDGLLRAVVVERKPNELVLLVEQGGTLKNRKGINLPSTDLGPLPALTEKDRDDAIFVLRELEADFFALSFVRKPEDVHDLRKVIEAEGKDTRIIAKIEKPQAIQCLDDIITIVDGVMVARGDLAVEVGPAKVPCLQKHIIRHCLEFGVPVITATQMLESMTHNVTPTRAEATDVANAIFDGTDCVMLSGETAAGEFPVETVNTMQQIILETEFNIRDGHATQFKSRLFNPLHQKDSSGKTAGFQVGLAAHLLAENTDAAAFGCVSDSGNSAIRLSTSRPSIPIYVFSTSLQTVRRMSLTRGTYGVILSSIPSAEDVFGQMEKRLKRLGVVKTGDNVVYTAGLPTLEHATTNTVHVKTVE</sequence>
<dbReference type="SUPFAM" id="SSF50800">
    <property type="entry name" value="PK beta-barrel domain-like"/>
    <property type="match status" value="1"/>
</dbReference>
<feature type="domain" description="Pyruvate kinase C-terminal" evidence="15">
    <location>
        <begin position="401"/>
        <end position="509"/>
    </location>
</feature>
<dbReference type="NCBIfam" id="NF004978">
    <property type="entry name" value="PRK06354.1"/>
    <property type="match status" value="1"/>
</dbReference>
<dbReference type="SUPFAM" id="SSF52935">
    <property type="entry name" value="PK C-terminal domain-like"/>
    <property type="match status" value="1"/>
</dbReference>
<feature type="domain" description="Pyruvate kinase barrel" evidence="14">
    <location>
        <begin position="35"/>
        <end position="355"/>
    </location>
</feature>
<dbReference type="EMBL" id="JARBJD010000002">
    <property type="protein sequence ID" value="KAK2964620.1"/>
    <property type="molecule type" value="Genomic_DNA"/>
</dbReference>
<keyword evidence="12 16" id="KW-0670">Pyruvate</keyword>
<comment type="pathway">
    <text evidence="2 13">Carbohydrate degradation; glycolysis; pyruvate from D-glyceraldehyde 3-phosphate: step 5/5.</text>
</comment>
<dbReference type="PRINTS" id="PR01050">
    <property type="entry name" value="PYRUVTKNASE"/>
</dbReference>
<dbReference type="SUPFAM" id="SSF51621">
    <property type="entry name" value="Phosphoenolpyruvate/pyruvate domain"/>
    <property type="match status" value="1"/>
</dbReference>
<comment type="cofactor">
    <cofactor evidence="1">
        <name>K(+)</name>
        <dbReference type="ChEBI" id="CHEBI:29103"/>
    </cofactor>
</comment>
<dbReference type="InterPro" id="IPR015813">
    <property type="entry name" value="Pyrv/PenolPyrv_kinase-like_dom"/>
</dbReference>
<keyword evidence="8 13" id="KW-0418">Kinase</keyword>
<keyword evidence="9" id="KW-0067">ATP-binding</keyword>
<keyword evidence="17" id="KW-1185">Reference proteome</keyword>